<organism evidence="2 3">
    <name type="scientific">Streptomyces orinoci</name>
    <name type="common">Streptoverticillium orinoci</name>
    <dbReference type="NCBI Taxonomy" id="67339"/>
    <lineage>
        <taxon>Bacteria</taxon>
        <taxon>Bacillati</taxon>
        <taxon>Actinomycetota</taxon>
        <taxon>Actinomycetes</taxon>
        <taxon>Kitasatosporales</taxon>
        <taxon>Streptomycetaceae</taxon>
        <taxon>Streptomyces</taxon>
    </lineage>
</organism>
<proteinExistence type="predicted"/>
<dbReference type="Pfam" id="PF21780">
    <property type="entry name" value="DUF6875"/>
    <property type="match status" value="1"/>
</dbReference>
<dbReference type="RefSeq" id="WP_153068635.1">
    <property type="nucleotide sequence ID" value="NZ_JBFAUK010000026.1"/>
</dbReference>
<evidence type="ECO:0000313" key="3">
    <source>
        <dbReference type="Proteomes" id="UP001552594"/>
    </source>
</evidence>
<protein>
    <submittedName>
        <fullName evidence="2">DUF6875 domain-containing protein</fullName>
    </submittedName>
</protein>
<evidence type="ECO:0000313" key="2">
    <source>
        <dbReference type="EMBL" id="MEV5509956.1"/>
    </source>
</evidence>
<dbReference type="InterPro" id="IPR049240">
    <property type="entry name" value="DUF6875"/>
</dbReference>
<comment type="caution">
    <text evidence="2">The sequence shown here is derived from an EMBL/GenBank/DDBJ whole genome shotgun (WGS) entry which is preliminary data.</text>
</comment>
<evidence type="ECO:0000259" key="1">
    <source>
        <dbReference type="Pfam" id="PF21780"/>
    </source>
</evidence>
<name>A0ABV3K466_STRON</name>
<dbReference type="EMBL" id="JBFAUK010000026">
    <property type="protein sequence ID" value="MEV5509956.1"/>
    <property type="molecule type" value="Genomic_DNA"/>
</dbReference>
<reference evidence="2 3" key="1">
    <citation type="submission" date="2024-06" db="EMBL/GenBank/DDBJ databases">
        <title>The Natural Products Discovery Center: Release of the First 8490 Sequenced Strains for Exploring Actinobacteria Biosynthetic Diversity.</title>
        <authorList>
            <person name="Kalkreuter E."/>
            <person name="Kautsar S.A."/>
            <person name="Yang D."/>
            <person name="Bader C.D."/>
            <person name="Teijaro C.N."/>
            <person name="Fluegel L."/>
            <person name="Davis C.M."/>
            <person name="Simpson J.R."/>
            <person name="Lauterbach L."/>
            <person name="Steele A.D."/>
            <person name="Gui C."/>
            <person name="Meng S."/>
            <person name="Li G."/>
            <person name="Viehrig K."/>
            <person name="Ye F."/>
            <person name="Su P."/>
            <person name="Kiefer A.F."/>
            <person name="Nichols A."/>
            <person name="Cepeda A.J."/>
            <person name="Yan W."/>
            <person name="Fan B."/>
            <person name="Jiang Y."/>
            <person name="Adhikari A."/>
            <person name="Zheng C.-J."/>
            <person name="Schuster L."/>
            <person name="Cowan T.M."/>
            <person name="Smanski M.J."/>
            <person name="Chevrette M.G."/>
            <person name="De Carvalho L.P.S."/>
            <person name="Shen B."/>
        </authorList>
    </citation>
    <scope>NUCLEOTIDE SEQUENCE [LARGE SCALE GENOMIC DNA]</scope>
    <source>
        <strain evidence="2 3">NPDC052347</strain>
    </source>
</reference>
<gene>
    <name evidence="2" type="ORF">AB0L16_26550</name>
</gene>
<sequence>MDSPPAHALEIARRWFQDYLTRSHQHIGRSGPVCPFVEPAIKAGTLETRVWPVAPDIDTGGLVEIVHRMTETFDTMAWQGRNRTLHALVVVLPGLADDRLPLLDQAHARMKTELAHRGLMLGQFHAACDERAARNREFMVSRSPVPMLALRHMAFHDVMFLHTDPGWFAAYRARYGARYRTGSVPDPLFAELFAEAQRTWGEEQDKGDQ</sequence>
<feature type="domain" description="DUF6875" evidence="1">
    <location>
        <begin position="12"/>
        <end position="181"/>
    </location>
</feature>
<accession>A0ABV3K466</accession>
<keyword evidence="3" id="KW-1185">Reference proteome</keyword>
<dbReference type="Proteomes" id="UP001552594">
    <property type="component" value="Unassembled WGS sequence"/>
</dbReference>